<evidence type="ECO:0000313" key="3">
    <source>
        <dbReference type="Proteomes" id="UP000018454"/>
    </source>
</evidence>
<reference evidence="2 3" key="1">
    <citation type="journal article" date="2011" name="Science">
        <title>Drosophila microbiome modulates host developmental and metabolic homeostasis via insulin signaling.</title>
        <authorList>
            <person name="Shin S.C."/>
            <person name="Kim S.H."/>
            <person name="You H."/>
            <person name="Kim B."/>
            <person name="Kim A.C."/>
            <person name="Lee K.A."/>
            <person name="Yoon J.H."/>
            <person name="Ryu J.H."/>
            <person name="Lee W.J."/>
        </authorList>
    </citation>
    <scope>NUCLEOTIDE SEQUENCE [LARGE SCALE GENOMIC DNA]</scope>
    <source>
        <strain evidence="2 3">DM001</strain>
    </source>
</reference>
<organism evidence="2 3">
    <name type="scientific">Acetobacter pomorum DM001</name>
    <dbReference type="NCBI Taxonomy" id="945681"/>
    <lineage>
        <taxon>Bacteria</taxon>
        <taxon>Pseudomonadati</taxon>
        <taxon>Pseudomonadota</taxon>
        <taxon>Alphaproteobacteria</taxon>
        <taxon>Acetobacterales</taxon>
        <taxon>Acetobacteraceae</taxon>
        <taxon>Acetobacter</taxon>
    </lineage>
</organism>
<feature type="transmembrane region" description="Helical" evidence="1">
    <location>
        <begin position="81"/>
        <end position="106"/>
    </location>
</feature>
<keyword evidence="1" id="KW-0472">Membrane</keyword>
<evidence type="ECO:0000256" key="1">
    <source>
        <dbReference type="SAM" id="Phobius"/>
    </source>
</evidence>
<name>F1YS92_9PROT</name>
<keyword evidence="1" id="KW-0812">Transmembrane</keyword>
<comment type="caution">
    <text evidence="2">The sequence shown here is derived from an EMBL/GenBank/DDBJ whole genome shotgun (WGS) entry which is preliminary data.</text>
</comment>
<accession>F1YS92</accession>
<keyword evidence="1" id="KW-1133">Transmembrane helix</keyword>
<evidence type="ECO:0000313" key="2">
    <source>
        <dbReference type="EMBL" id="EGE48427.1"/>
    </source>
</evidence>
<protein>
    <submittedName>
        <fullName evidence="2">Uncharacterized protein</fullName>
    </submittedName>
</protein>
<gene>
    <name evidence="2" type="ORF">APO_0782</name>
</gene>
<proteinExistence type="predicted"/>
<dbReference type="EMBL" id="AEUP01000018">
    <property type="protein sequence ID" value="EGE48427.1"/>
    <property type="molecule type" value="Genomic_DNA"/>
</dbReference>
<dbReference type="AlphaFoldDB" id="F1YS92"/>
<dbReference type="Proteomes" id="UP000018454">
    <property type="component" value="Unassembled WGS sequence"/>
</dbReference>
<sequence length="228" mass="25950">MDALMSPFEQKGDSVATYKKSQALYALWRTLSNPALLSERERPPAIFSRRFDKLVSVDIPLLPEERAGQSGKDNQFTADQVFLMAVALVIMDSGLGLGATGFFICTARESLKQRYRAIMEMPMSWLPEKESSLEKDKRVYLLFQNKDIQEFYPKYDWSKVKGWSGTGRPPLIINPVYVQGLDDLKTYLDTCLQNGTNNHVLVIELAKMASVLTHYLEHAPIMTRGRHK</sequence>